<evidence type="ECO:0000313" key="3">
    <source>
        <dbReference type="EMBL" id="CAD8085562.1"/>
    </source>
</evidence>
<evidence type="ECO:0008006" key="5">
    <source>
        <dbReference type="Google" id="ProtNLM"/>
    </source>
</evidence>
<sequence>MLNKLQQQNVNIQILLIKCHKIKEKMLYDRQLNLVLEIKKQKNIHTIIHYVITKENFGINDFQYPLIGSFLINLSRQLVNIEDRLIKLIQTRNRLKKKRFIQIKQAIQKIFAIADKLEQSSSYKNVQTLTFLNIYFIFMNNTLTQFIFINIHVFKLILIKK</sequence>
<keyword evidence="2" id="KW-0812">Transmembrane</keyword>
<reference evidence="3" key="1">
    <citation type="submission" date="2021-01" db="EMBL/GenBank/DDBJ databases">
        <authorList>
            <consortium name="Genoscope - CEA"/>
            <person name="William W."/>
        </authorList>
    </citation>
    <scope>NUCLEOTIDE SEQUENCE</scope>
</reference>
<keyword evidence="2" id="KW-1133">Transmembrane helix</keyword>
<gene>
    <name evidence="3" type="ORF">PPRIM_AZ9-3.1.T0740198</name>
</gene>
<feature type="coiled-coil region" evidence="1">
    <location>
        <begin position="71"/>
        <end position="98"/>
    </location>
</feature>
<keyword evidence="2" id="KW-0472">Membrane</keyword>
<comment type="caution">
    <text evidence="3">The sequence shown here is derived from an EMBL/GenBank/DDBJ whole genome shotgun (WGS) entry which is preliminary data.</text>
</comment>
<organism evidence="3 4">
    <name type="scientific">Paramecium primaurelia</name>
    <dbReference type="NCBI Taxonomy" id="5886"/>
    <lineage>
        <taxon>Eukaryota</taxon>
        <taxon>Sar</taxon>
        <taxon>Alveolata</taxon>
        <taxon>Ciliophora</taxon>
        <taxon>Intramacronucleata</taxon>
        <taxon>Oligohymenophorea</taxon>
        <taxon>Peniculida</taxon>
        <taxon>Parameciidae</taxon>
        <taxon>Paramecium</taxon>
    </lineage>
</organism>
<dbReference type="Proteomes" id="UP000688137">
    <property type="component" value="Unassembled WGS sequence"/>
</dbReference>
<protein>
    <recommendedName>
        <fullName evidence="5">Transmembrane protein</fullName>
    </recommendedName>
</protein>
<proteinExistence type="predicted"/>
<keyword evidence="4" id="KW-1185">Reference proteome</keyword>
<evidence type="ECO:0000256" key="1">
    <source>
        <dbReference type="SAM" id="Coils"/>
    </source>
</evidence>
<feature type="transmembrane region" description="Helical" evidence="2">
    <location>
        <begin position="134"/>
        <end position="158"/>
    </location>
</feature>
<evidence type="ECO:0000256" key="2">
    <source>
        <dbReference type="SAM" id="Phobius"/>
    </source>
</evidence>
<evidence type="ECO:0000313" key="4">
    <source>
        <dbReference type="Proteomes" id="UP000688137"/>
    </source>
</evidence>
<name>A0A8S1N1Q9_PARPR</name>
<dbReference type="AlphaFoldDB" id="A0A8S1N1Q9"/>
<accession>A0A8S1N1Q9</accession>
<dbReference type="EMBL" id="CAJJDM010000077">
    <property type="protein sequence ID" value="CAD8085562.1"/>
    <property type="molecule type" value="Genomic_DNA"/>
</dbReference>
<keyword evidence="1" id="KW-0175">Coiled coil</keyword>